<feature type="compositionally biased region" description="Low complexity" evidence="1">
    <location>
        <begin position="133"/>
        <end position="144"/>
    </location>
</feature>
<gene>
    <name evidence="4" type="ORF">SCMC78_12730</name>
</gene>
<keyword evidence="2" id="KW-0812">Transmembrane</keyword>
<dbReference type="KEGG" id="stcm:SCMC78_12730"/>
<dbReference type="EMBL" id="AP035884">
    <property type="protein sequence ID" value="BFP51466.1"/>
    <property type="molecule type" value="Genomic_DNA"/>
</dbReference>
<feature type="compositionally biased region" description="Basic and acidic residues" evidence="1">
    <location>
        <begin position="121"/>
        <end position="131"/>
    </location>
</feature>
<proteinExistence type="predicted"/>
<feature type="transmembrane region" description="Helical" evidence="2">
    <location>
        <begin position="351"/>
        <end position="373"/>
    </location>
</feature>
<reference evidence="4" key="1">
    <citation type="submission" date="2024-07" db="EMBL/GenBank/DDBJ databases">
        <title>Complete genome sequences of cellulolytic bacteria, Kitasatospora sp. CMC57 and Streptomyces sp. CMC78, isolated from Japanese agricultural soil.</title>
        <authorList>
            <person name="Hashimoto T."/>
            <person name="Ito M."/>
            <person name="Iwamoto M."/>
            <person name="Fukahori D."/>
            <person name="Shoda T."/>
            <person name="Sakoda M."/>
            <person name="Morohoshi T."/>
            <person name="Mitsuboshi M."/>
            <person name="Nishizawa T."/>
        </authorList>
    </citation>
    <scope>NUCLEOTIDE SEQUENCE</scope>
    <source>
        <strain evidence="4">CMC78</strain>
    </source>
</reference>
<evidence type="ECO:0000256" key="2">
    <source>
        <dbReference type="SAM" id="Phobius"/>
    </source>
</evidence>
<keyword evidence="2" id="KW-0472">Membrane</keyword>
<dbReference type="AlphaFoldDB" id="A0AB33K9S1"/>
<feature type="region of interest" description="Disordered" evidence="1">
    <location>
        <begin position="112"/>
        <end position="163"/>
    </location>
</feature>
<feature type="domain" description="DUF4349" evidence="3">
    <location>
        <begin position="164"/>
        <end position="374"/>
    </location>
</feature>
<feature type="region of interest" description="Disordered" evidence="1">
    <location>
        <begin position="35"/>
        <end position="58"/>
    </location>
</feature>
<accession>A0AB33K9S1</accession>
<dbReference type="Pfam" id="PF14257">
    <property type="entry name" value="DUF4349"/>
    <property type="match status" value="1"/>
</dbReference>
<name>A0AB33K9S1_9ACTN</name>
<evidence type="ECO:0000313" key="4">
    <source>
        <dbReference type="EMBL" id="BFP51466.1"/>
    </source>
</evidence>
<evidence type="ECO:0000256" key="1">
    <source>
        <dbReference type="SAM" id="MobiDB-lite"/>
    </source>
</evidence>
<dbReference type="InterPro" id="IPR025645">
    <property type="entry name" value="DUF4349"/>
</dbReference>
<keyword evidence="2" id="KW-1133">Transmembrane helix</keyword>
<organism evidence="4">
    <name type="scientific">Streptomyces sp. CMC78</name>
    <dbReference type="NCBI Taxonomy" id="3231512"/>
    <lineage>
        <taxon>Bacteria</taxon>
        <taxon>Bacillati</taxon>
        <taxon>Actinomycetota</taxon>
        <taxon>Actinomycetes</taxon>
        <taxon>Kitasatosporales</taxon>
        <taxon>Streptomycetaceae</taxon>
        <taxon>Streptomyces</taxon>
    </lineage>
</organism>
<protein>
    <recommendedName>
        <fullName evidence="3">DUF4349 domain-containing protein</fullName>
    </recommendedName>
</protein>
<feature type="compositionally biased region" description="Polar residues" evidence="1">
    <location>
        <begin position="35"/>
        <end position="46"/>
    </location>
</feature>
<evidence type="ECO:0000259" key="3">
    <source>
        <dbReference type="Pfam" id="PF14257"/>
    </source>
</evidence>
<sequence>MGGGQAGDAAADDDDVARGRFRTLLRTLHGSTLSNPYRVPTVTTSKPVGGNRPRGRRVEPAMSTNVLGGPVMDPVTDGESRSRRSFVRARAALVAGAVGLLLAVGGCGASGDASDSGAKAADGKAAPREGFADEAGAAASAAPEEQADGKGAGRKAAPKPGGTHVIRTATLSVEVKSVPKAVAAARGAAEAAGGLVASENTERLDDTYETSHLVLRVPQERFQEVLRELSGSGKLLSRTSDAKDVTDQVVDVDSRISTQRASVARVRELMDKAEKISDVVALEGELSSRQADLESLLAQQASLKDRTSLATITLDLTPPDAPDDDGEKEDDPEFLEALGGGWDAFVTVLRWIAVAFGAAFPFLVTAAVAVLVWRVLRGRGAARGAASAVTAPAAGKDDGASES</sequence>